<proteinExistence type="predicted"/>
<dbReference type="AlphaFoldDB" id="A0A381PHQ6"/>
<dbReference type="Pfam" id="PF10012">
    <property type="entry name" value="DUF2255"/>
    <property type="match status" value="1"/>
</dbReference>
<evidence type="ECO:0008006" key="2">
    <source>
        <dbReference type="Google" id="ProtNLM"/>
    </source>
</evidence>
<protein>
    <recommendedName>
        <fullName evidence="2">DUF2255 family protein</fullName>
    </recommendedName>
</protein>
<dbReference type="InterPro" id="IPR016888">
    <property type="entry name" value="UCP028498"/>
</dbReference>
<gene>
    <name evidence="1" type="ORF">METZ01_LOCUS18483</name>
</gene>
<evidence type="ECO:0000313" key="1">
    <source>
        <dbReference type="EMBL" id="SUZ65629.1"/>
    </source>
</evidence>
<dbReference type="Gene3D" id="2.30.110.10">
    <property type="entry name" value="Electron Transport, Fmn-binding Protein, Chain A"/>
    <property type="match status" value="1"/>
</dbReference>
<dbReference type="InterPro" id="IPR012349">
    <property type="entry name" value="Split_barrel_FMN-bd"/>
</dbReference>
<dbReference type="EMBL" id="UINC01000964">
    <property type="protein sequence ID" value="SUZ65629.1"/>
    <property type="molecule type" value="Genomic_DNA"/>
</dbReference>
<accession>A0A381PHQ6</accession>
<organism evidence="1">
    <name type="scientific">marine metagenome</name>
    <dbReference type="NCBI Taxonomy" id="408172"/>
    <lineage>
        <taxon>unclassified sequences</taxon>
        <taxon>metagenomes</taxon>
        <taxon>ecological metagenomes</taxon>
    </lineage>
</organism>
<feature type="non-terminal residue" evidence="1">
    <location>
        <position position="1"/>
    </location>
</feature>
<reference evidence="1" key="1">
    <citation type="submission" date="2018-05" db="EMBL/GenBank/DDBJ databases">
        <authorList>
            <person name="Lanie J.A."/>
            <person name="Ng W.-L."/>
            <person name="Kazmierczak K.M."/>
            <person name="Andrzejewski T.M."/>
            <person name="Davidsen T.M."/>
            <person name="Wayne K.J."/>
            <person name="Tettelin H."/>
            <person name="Glass J.I."/>
            <person name="Rusch D."/>
            <person name="Podicherti R."/>
            <person name="Tsui H.-C.T."/>
            <person name="Winkler M.E."/>
        </authorList>
    </citation>
    <scope>NUCLEOTIDE SEQUENCE</scope>
</reference>
<name>A0A381PHQ6_9ZZZZ</name>
<sequence>VKIKTPVVEVHIPIEIRRSLVLFALGVLAAGCEPKDVRPGFWLAGEDVASPVDDWQFTDQIDEIFIETRSWYGIPHSTTIWCVHVANELYIGSYGEEKKYWEINILRDNRARVRIRGKIYDVTVTGLDDATLRHVVDMAYQRKYDMAQTFGNEIPTWSFYRVEQDGNEEPST</sequence>
<dbReference type="SUPFAM" id="SSF50475">
    <property type="entry name" value="FMN-binding split barrel"/>
    <property type="match status" value="1"/>
</dbReference>